<feature type="chain" id="PRO_5028912707" description="Secreted protein" evidence="1">
    <location>
        <begin position="20"/>
        <end position="73"/>
    </location>
</feature>
<proteinExistence type="predicted"/>
<dbReference type="AlphaFoldDB" id="A0A7C8I9E0"/>
<evidence type="ECO:0008006" key="4">
    <source>
        <dbReference type="Google" id="ProtNLM"/>
    </source>
</evidence>
<sequence>MKRGLCFVLVFFAFYDVWTSCTLENFSSCRRIFFSTRVPLLSYIASTTSGPQSPPFQWRLGIVSRVVRVQPHD</sequence>
<evidence type="ECO:0000313" key="2">
    <source>
        <dbReference type="EMBL" id="KAF2873957.1"/>
    </source>
</evidence>
<keyword evidence="1" id="KW-0732">Signal</keyword>
<name>A0A7C8I9E0_9PLEO</name>
<comment type="caution">
    <text evidence="2">The sequence shown here is derived from an EMBL/GenBank/DDBJ whole genome shotgun (WGS) entry which is preliminary data.</text>
</comment>
<protein>
    <recommendedName>
        <fullName evidence="4">Secreted protein</fullName>
    </recommendedName>
</protein>
<gene>
    <name evidence="2" type="ORF">BDV95DRAFT_317578</name>
</gene>
<feature type="signal peptide" evidence="1">
    <location>
        <begin position="1"/>
        <end position="19"/>
    </location>
</feature>
<evidence type="ECO:0000256" key="1">
    <source>
        <dbReference type="SAM" id="SignalP"/>
    </source>
</evidence>
<dbReference type="Proteomes" id="UP000481861">
    <property type="component" value="Unassembled WGS sequence"/>
</dbReference>
<organism evidence="2 3">
    <name type="scientific">Massariosphaeria phaeospora</name>
    <dbReference type="NCBI Taxonomy" id="100035"/>
    <lineage>
        <taxon>Eukaryota</taxon>
        <taxon>Fungi</taxon>
        <taxon>Dikarya</taxon>
        <taxon>Ascomycota</taxon>
        <taxon>Pezizomycotina</taxon>
        <taxon>Dothideomycetes</taxon>
        <taxon>Pleosporomycetidae</taxon>
        <taxon>Pleosporales</taxon>
        <taxon>Pleosporales incertae sedis</taxon>
        <taxon>Massariosphaeria</taxon>
    </lineage>
</organism>
<evidence type="ECO:0000313" key="3">
    <source>
        <dbReference type="Proteomes" id="UP000481861"/>
    </source>
</evidence>
<reference evidence="2 3" key="1">
    <citation type="submission" date="2020-01" db="EMBL/GenBank/DDBJ databases">
        <authorList>
            <consortium name="DOE Joint Genome Institute"/>
            <person name="Haridas S."/>
            <person name="Albert R."/>
            <person name="Binder M."/>
            <person name="Bloem J."/>
            <person name="Labutti K."/>
            <person name="Salamov A."/>
            <person name="Andreopoulos B."/>
            <person name="Baker S.E."/>
            <person name="Barry K."/>
            <person name="Bills G."/>
            <person name="Bluhm B.H."/>
            <person name="Cannon C."/>
            <person name="Castanera R."/>
            <person name="Culley D.E."/>
            <person name="Daum C."/>
            <person name="Ezra D."/>
            <person name="Gonzalez J.B."/>
            <person name="Henrissat B."/>
            <person name="Kuo A."/>
            <person name="Liang C."/>
            <person name="Lipzen A."/>
            <person name="Lutzoni F."/>
            <person name="Magnuson J."/>
            <person name="Mondo S."/>
            <person name="Nolan M."/>
            <person name="Ohm R."/>
            <person name="Pangilinan J."/>
            <person name="Park H.-J.H."/>
            <person name="Ramirez L."/>
            <person name="Alfaro M."/>
            <person name="Sun H."/>
            <person name="Tritt A."/>
            <person name="Yoshinaga Y."/>
            <person name="Zwiers L.-H.L."/>
            <person name="Turgeon B.G."/>
            <person name="Goodwin S.B."/>
            <person name="Spatafora J.W."/>
            <person name="Crous P.W."/>
            <person name="Grigoriev I.V."/>
        </authorList>
    </citation>
    <scope>NUCLEOTIDE SEQUENCE [LARGE SCALE GENOMIC DNA]</scope>
    <source>
        <strain evidence="2 3">CBS 611.86</strain>
    </source>
</reference>
<dbReference type="EMBL" id="JAADJZ010000006">
    <property type="protein sequence ID" value="KAF2873957.1"/>
    <property type="molecule type" value="Genomic_DNA"/>
</dbReference>
<accession>A0A7C8I9E0</accession>
<keyword evidence="3" id="KW-1185">Reference proteome</keyword>